<dbReference type="Proteomes" id="UP001424441">
    <property type="component" value="Unassembled WGS sequence"/>
</dbReference>
<gene>
    <name evidence="2" type="ORF">GCM10008943_30460</name>
</gene>
<dbReference type="PANTHER" id="PTHR33303">
    <property type="entry name" value="CYTOPLASMIC PROTEIN-RELATED"/>
    <property type="match status" value="1"/>
</dbReference>
<keyword evidence="3" id="KW-1185">Reference proteome</keyword>
<dbReference type="InterPro" id="IPR003781">
    <property type="entry name" value="CoA-bd"/>
</dbReference>
<dbReference type="InterPro" id="IPR036291">
    <property type="entry name" value="NAD(P)-bd_dom_sf"/>
</dbReference>
<feature type="domain" description="CoA-binding" evidence="1">
    <location>
        <begin position="17"/>
        <end position="113"/>
    </location>
</feature>
<organism evidence="2 3">
    <name type="scientific">Paenochrobactrum glaciei</name>
    <dbReference type="NCBI Taxonomy" id="486407"/>
    <lineage>
        <taxon>Bacteria</taxon>
        <taxon>Pseudomonadati</taxon>
        <taxon>Pseudomonadota</taxon>
        <taxon>Alphaproteobacteria</taxon>
        <taxon>Hyphomicrobiales</taxon>
        <taxon>Brucellaceae</taxon>
        <taxon>Paenochrobactrum</taxon>
    </lineage>
</organism>
<evidence type="ECO:0000313" key="2">
    <source>
        <dbReference type="EMBL" id="GAA0612981.1"/>
    </source>
</evidence>
<dbReference type="SMART" id="SM00881">
    <property type="entry name" value="CoA_binding"/>
    <property type="match status" value="1"/>
</dbReference>
<dbReference type="RefSeq" id="WP_374844791.1">
    <property type="nucleotide sequence ID" value="NZ_BAAADE010000010.1"/>
</dbReference>
<name>A0ABP3RLU4_9HYPH</name>
<dbReference type="Gene3D" id="3.40.50.720">
    <property type="entry name" value="NAD(P)-binding Rossmann-like Domain"/>
    <property type="match status" value="1"/>
</dbReference>
<dbReference type="EMBL" id="BAAADE010000010">
    <property type="protein sequence ID" value="GAA0612981.1"/>
    <property type="molecule type" value="Genomic_DNA"/>
</dbReference>
<proteinExistence type="predicted"/>
<evidence type="ECO:0000313" key="3">
    <source>
        <dbReference type="Proteomes" id="UP001424441"/>
    </source>
</evidence>
<dbReference type="PANTHER" id="PTHR33303:SF2">
    <property type="entry name" value="COA-BINDING DOMAIN-CONTAINING PROTEIN"/>
    <property type="match status" value="1"/>
</dbReference>
<accession>A0ABP3RLU4</accession>
<reference evidence="3" key="1">
    <citation type="journal article" date="2019" name="Int. J. Syst. Evol. Microbiol.">
        <title>The Global Catalogue of Microorganisms (GCM) 10K type strain sequencing project: providing services to taxonomists for standard genome sequencing and annotation.</title>
        <authorList>
            <consortium name="The Broad Institute Genomics Platform"/>
            <consortium name="The Broad Institute Genome Sequencing Center for Infectious Disease"/>
            <person name="Wu L."/>
            <person name="Ma J."/>
        </authorList>
    </citation>
    <scope>NUCLEOTIDE SEQUENCE [LARGE SCALE GENOMIC DNA]</scope>
    <source>
        <strain evidence="3">JCM 15115</strain>
    </source>
</reference>
<dbReference type="Pfam" id="PF13380">
    <property type="entry name" value="CoA_binding_2"/>
    <property type="match status" value="1"/>
</dbReference>
<protein>
    <submittedName>
        <fullName evidence="2">CoA-binding protein</fullName>
    </submittedName>
</protein>
<sequence>MMRNFLNDSDAELREILSTVKTIALLGASPNEDRPSYHVMEFLLQKGYRVLPVNPGQAGKEILGAPVYASLSDIAEPVDMVEVFRASNAVAGIVDEILSLKTLPKVLWTQLGVIDEDAGKRAHDAGLKVVMNRCPAIEYPRLIG</sequence>
<comment type="caution">
    <text evidence="2">The sequence shown here is derived from an EMBL/GenBank/DDBJ whole genome shotgun (WGS) entry which is preliminary data.</text>
</comment>
<dbReference type="SUPFAM" id="SSF51735">
    <property type="entry name" value="NAD(P)-binding Rossmann-fold domains"/>
    <property type="match status" value="1"/>
</dbReference>
<evidence type="ECO:0000259" key="1">
    <source>
        <dbReference type="SMART" id="SM00881"/>
    </source>
</evidence>